<feature type="compositionally biased region" description="Basic and acidic residues" evidence="1">
    <location>
        <begin position="8"/>
        <end position="19"/>
    </location>
</feature>
<sequence>MTITSKIRPKDGKSHHEEAAGGDTTEHPSPGVQSTEPRSAKTQGKHDEEQREHLQNNVSGPAPQAQHNPASTGGLHATGSYTDNPKTGSGKQE</sequence>
<feature type="compositionally biased region" description="Polar residues" evidence="1">
    <location>
        <begin position="79"/>
        <end position="93"/>
    </location>
</feature>
<dbReference type="EMBL" id="SMGK01000003">
    <property type="protein sequence ID" value="TCK72616.1"/>
    <property type="molecule type" value="Genomic_DNA"/>
</dbReference>
<reference evidence="2 3" key="1">
    <citation type="submission" date="2019-03" db="EMBL/GenBank/DDBJ databases">
        <title>Genomic Encyclopedia of Type Strains, Phase IV (KMG-IV): sequencing the most valuable type-strain genomes for metagenomic binning, comparative biology and taxonomic classification.</title>
        <authorList>
            <person name="Goeker M."/>
        </authorList>
    </citation>
    <scope>NUCLEOTIDE SEQUENCE [LARGE SCALE GENOMIC DNA]</scope>
    <source>
        <strain evidence="2 3">DSM 103428</strain>
    </source>
</reference>
<dbReference type="Proteomes" id="UP000295210">
    <property type="component" value="Unassembled WGS sequence"/>
</dbReference>
<feature type="compositionally biased region" description="Polar residues" evidence="1">
    <location>
        <begin position="31"/>
        <end position="42"/>
    </location>
</feature>
<proteinExistence type="predicted"/>
<gene>
    <name evidence="2" type="ORF">C7378_2201</name>
</gene>
<protein>
    <submittedName>
        <fullName evidence="2">Uncharacterized protein</fullName>
    </submittedName>
</protein>
<feature type="compositionally biased region" description="Basic and acidic residues" evidence="1">
    <location>
        <begin position="44"/>
        <end position="54"/>
    </location>
</feature>
<organism evidence="2 3">
    <name type="scientific">Acidipila rosea</name>
    <dbReference type="NCBI Taxonomy" id="768535"/>
    <lineage>
        <taxon>Bacteria</taxon>
        <taxon>Pseudomonadati</taxon>
        <taxon>Acidobacteriota</taxon>
        <taxon>Terriglobia</taxon>
        <taxon>Terriglobales</taxon>
        <taxon>Acidobacteriaceae</taxon>
        <taxon>Acidipila</taxon>
    </lineage>
</organism>
<feature type="region of interest" description="Disordered" evidence="1">
    <location>
        <begin position="1"/>
        <end position="93"/>
    </location>
</feature>
<keyword evidence="3" id="KW-1185">Reference proteome</keyword>
<evidence type="ECO:0000313" key="3">
    <source>
        <dbReference type="Proteomes" id="UP000295210"/>
    </source>
</evidence>
<dbReference type="AlphaFoldDB" id="A0A4R1L3J2"/>
<feature type="compositionally biased region" description="Polar residues" evidence="1">
    <location>
        <begin position="55"/>
        <end position="71"/>
    </location>
</feature>
<accession>A0A4R1L3J2</accession>
<comment type="caution">
    <text evidence="2">The sequence shown here is derived from an EMBL/GenBank/DDBJ whole genome shotgun (WGS) entry which is preliminary data.</text>
</comment>
<name>A0A4R1L3J2_9BACT</name>
<evidence type="ECO:0000256" key="1">
    <source>
        <dbReference type="SAM" id="MobiDB-lite"/>
    </source>
</evidence>
<evidence type="ECO:0000313" key="2">
    <source>
        <dbReference type="EMBL" id="TCK72616.1"/>
    </source>
</evidence>
<dbReference type="RefSeq" id="WP_131996179.1">
    <property type="nucleotide sequence ID" value="NZ_SMGK01000003.1"/>
</dbReference>